<accession>A0A841H2I4</accession>
<keyword evidence="3" id="KW-1185">Reference proteome</keyword>
<feature type="region of interest" description="Disordered" evidence="1">
    <location>
        <begin position="1"/>
        <end position="30"/>
    </location>
</feature>
<evidence type="ECO:0000313" key="2">
    <source>
        <dbReference type="EMBL" id="MBB6072210.1"/>
    </source>
</evidence>
<comment type="caution">
    <text evidence="2">The sequence shown here is derived from an EMBL/GenBank/DDBJ whole genome shotgun (WGS) entry which is preliminary data.</text>
</comment>
<sequence>MDRNDDLGGPDALAGTGGTPGLGGSGLDAGGLGTGGPAGAAGAGGVTAGDTDDFGVYDVQYYRGHFDSNPARPETHTYEQARTGYQAGHAAASTPAYAGRPFAEVEGYLERAYPATETTRWDQVRDYARHGFEWKTVVGGLALAAGGWWAGKQIVEALRTHNNEDEKHYRAHFESHPARQNGMTYDHARTGYVVGYTAARNPAYAGRSYTEVETDLRRGFTGANANEYEVLRDFCEAGYNRGVGASGSAGVSGGTGTTGGLGGSGLGSSGLGDGSPALGGAGGSGLGSTGGSALGSTGGSGLGSTGVSGLGSTGGSGAGTLGTTGGVTGDRDGGGGTIGSGTGTGGPGGGTGGSGTGGAGIGGATGGTGTGAAGIGGAGFGTV</sequence>
<dbReference type="EMBL" id="JACHIA010000013">
    <property type="protein sequence ID" value="MBB6072210.1"/>
    <property type="molecule type" value="Genomic_DNA"/>
</dbReference>
<evidence type="ECO:0000256" key="1">
    <source>
        <dbReference type="SAM" id="MobiDB-lite"/>
    </source>
</evidence>
<dbReference type="AlphaFoldDB" id="A0A841H2I4"/>
<dbReference type="RefSeq" id="WP_170032132.1">
    <property type="nucleotide sequence ID" value="NZ_JABDTL010000001.1"/>
</dbReference>
<protein>
    <submittedName>
        <fullName evidence="2">Uncharacterized protein</fullName>
    </submittedName>
</protein>
<proteinExistence type="predicted"/>
<feature type="compositionally biased region" description="Gly residues" evidence="1">
    <location>
        <begin position="15"/>
        <end position="30"/>
    </location>
</feature>
<evidence type="ECO:0000313" key="3">
    <source>
        <dbReference type="Proteomes" id="UP000582837"/>
    </source>
</evidence>
<name>A0A841H2I4_9BACT</name>
<reference evidence="2 3" key="1">
    <citation type="submission" date="2020-08" db="EMBL/GenBank/DDBJ databases">
        <title>Genomic Encyclopedia of Type Strains, Phase IV (KMG-IV): sequencing the most valuable type-strain genomes for metagenomic binning, comparative biology and taxonomic classification.</title>
        <authorList>
            <person name="Goeker M."/>
        </authorList>
    </citation>
    <scope>NUCLEOTIDE SEQUENCE [LARGE SCALE GENOMIC DNA]</scope>
    <source>
        <strain evidence="2 3">DSM 29007</strain>
    </source>
</reference>
<dbReference type="Proteomes" id="UP000582837">
    <property type="component" value="Unassembled WGS sequence"/>
</dbReference>
<gene>
    <name evidence="2" type="ORF">HNQ61_003872</name>
</gene>
<organism evidence="2 3">
    <name type="scientific">Longimicrobium terrae</name>
    <dbReference type="NCBI Taxonomy" id="1639882"/>
    <lineage>
        <taxon>Bacteria</taxon>
        <taxon>Pseudomonadati</taxon>
        <taxon>Gemmatimonadota</taxon>
        <taxon>Longimicrobiia</taxon>
        <taxon>Longimicrobiales</taxon>
        <taxon>Longimicrobiaceae</taxon>
        <taxon>Longimicrobium</taxon>
    </lineage>
</organism>
<feature type="region of interest" description="Disordered" evidence="1">
    <location>
        <begin position="264"/>
        <end position="357"/>
    </location>
</feature>